<reference evidence="2 3" key="1">
    <citation type="submission" date="2019-03" db="EMBL/GenBank/DDBJ databases">
        <title>Genomic Encyclopedia of Type Strains, Phase IV (KMG-IV): sequencing the most valuable type-strain genomes for metagenomic binning, comparative biology and taxonomic classification.</title>
        <authorList>
            <person name="Goeker M."/>
        </authorList>
    </citation>
    <scope>NUCLEOTIDE SEQUENCE [LARGE SCALE GENOMIC DNA]</scope>
    <source>
        <strain evidence="2 3">DSM 102969</strain>
    </source>
</reference>
<organism evidence="2 3">
    <name type="scientific">Oharaeibacter diazotrophicus</name>
    <dbReference type="NCBI Taxonomy" id="1920512"/>
    <lineage>
        <taxon>Bacteria</taxon>
        <taxon>Pseudomonadati</taxon>
        <taxon>Pseudomonadota</taxon>
        <taxon>Alphaproteobacteria</taxon>
        <taxon>Hyphomicrobiales</taxon>
        <taxon>Pleomorphomonadaceae</taxon>
        <taxon>Oharaeibacter</taxon>
    </lineage>
</organism>
<keyword evidence="1" id="KW-0812">Transmembrane</keyword>
<dbReference type="Proteomes" id="UP000294547">
    <property type="component" value="Unassembled WGS sequence"/>
</dbReference>
<keyword evidence="1" id="KW-0472">Membrane</keyword>
<evidence type="ECO:0000313" key="2">
    <source>
        <dbReference type="EMBL" id="TDP84103.1"/>
    </source>
</evidence>
<proteinExistence type="predicted"/>
<feature type="transmembrane region" description="Helical" evidence="1">
    <location>
        <begin position="41"/>
        <end position="59"/>
    </location>
</feature>
<dbReference type="OrthoDB" id="7362327at2"/>
<evidence type="ECO:0000313" key="3">
    <source>
        <dbReference type="Proteomes" id="UP000294547"/>
    </source>
</evidence>
<keyword evidence="3" id="KW-1185">Reference proteome</keyword>
<accession>A0A4R6RD42</accession>
<dbReference type="AlphaFoldDB" id="A0A4R6RD42"/>
<comment type="caution">
    <text evidence="2">The sequence shown here is derived from an EMBL/GenBank/DDBJ whole genome shotgun (WGS) entry which is preliminary data.</text>
</comment>
<dbReference type="RefSeq" id="WP_126539981.1">
    <property type="nucleotide sequence ID" value="NZ_BSPM01000002.1"/>
</dbReference>
<protein>
    <recommendedName>
        <fullName evidence="4">DUF3329 domain-containing protein</fullName>
    </recommendedName>
</protein>
<keyword evidence="1" id="KW-1133">Transmembrane helix</keyword>
<name>A0A4R6RD42_9HYPH</name>
<dbReference type="EMBL" id="SNXY01000008">
    <property type="protein sequence ID" value="TDP84103.1"/>
    <property type="molecule type" value="Genomic_DNA"/>
</dbReference>
<feature type="transmembrane region" description="Helical" evidence="1">
    <location>
        <begin position="16"/>
        <end position="35"/>
    </location>
</feature>
<gene>
    <name evidence="2" type="ORF">EDD54_2706</name>
</gene>
<evidence type="ECO:0000256" key="1">
    <source>
        <dbReference type="SAM" id="Phobius"/>
    </source>
</evidence>
<evidence type="ECO:0008006" key="4">
    <source>
        <dbReference type="Google" id="ProtNLM"/>
    </source>
</evidence>
<sequence>MARRPSDLDHPFYRPLWRRIAIVVLVALWLGYELALGGDPMWQVLAGGLLAYSVWTFLIRYPRRDGAG</sequence>